<dbReference type="EMBL" id="CAFBPF010000078">
    <property type="protein sequence ID" value="CAB5011334.1"/>
    <property type="molecule type" value="Genomic_DNA"/>
</dbReference>
<gene>
    <name evidence="2" type="ORF">UFOPK2242_01197</name>
    <name evidence="3" type="ORF">UFOPK2925_00565</name>
    <name evidence="4" type="ORF">UFOPK2996_01429</name>
    <name evidence="5" type="ORF">UFOPK3974_00500</name>
    <name evidence="6" type="ORF">UFOPK4071_00735</name>
</gene>
<reference evidence="5" key="1">
    <citation type="submission" date="2020-05" db="EMBL/GenBank/DDBJ databases">
        <authorList>
            <person name="Chiriac C."/>
            <person name="Salcher M."/>
            <person name="Ghai R."/>
            <person name="Kavagutti S V."/>
        </authorList>
    </citation>
    <scope>NUCLEOTIDE SEQUENCE</scope>
</reference>
<dbReference type="SUPFAM" id="SSF53335">
    <property type="entry name" value="S-adenosyl-L-methionine-dependent methyltransferases"/>
    <property type="match status" value="1"/>
</dbReference>
<organism evidence="5">
    <name type="scientific">freshwater metagenome</name>
    <dbReference type="NCBI Taxonomy" id="449393"/>
    <lineage>
        <taxon>unclassified sequences</taxon>
        <taxon>metagenomes</taxon>
        <taxon>ecological metagenomes</taxon>
    </lineage>
</organism>
<dbReference type="EMBL" id="CAFBOR010000049">
    <property type="protein sequence ID" value="CAB4983540.1"/>
    <property type="molecule type" value="Genomic_DNA"/>
</dbReference>
<proteinExistence type="predicted"/>
<dbReference type="EMBL" id="CAFAAH010000244">
    <property type="protein sequence ID" value="CAB4807739.1"/>
    <property type="molecule type" value="Genomic_DNA"/>
</dbReference>
<evidence type="ECO:0000313" key="4">
    <source>
        <dbReference type="EMBL" id="CAB4807739.1"/>
    </source>
</evidence>
<dbReference type="Pfam" id="PF08241">
    <property type="entry name" value="Methyltransf_11"/>
    <property type="match status" value="1"/>
</dbReference>
<evidence type="ECO:0000313" key="6">
    <source>
        <dbReference type="EMBL" id="CAB5011334.1"/>
    </source>
</evidence>
<protein>
    <submittedName>
        <fullName evidence="5">Unannotated protein</fullName>
    </submittedName>
</protein>
<accession>A0A6J7MQZ8</accession>
<dbReference type="EMBL" id="CAEZWM010000165">
    <property type="protein sequence ID" value="CAB4665334.1"/>
    <property type="molecule type" value="Genomic_DNA"/>
</dbReference>
<evidence type="ECO:0000259" key="1">
    <source>
        <dbReference type="Pfam" id="PF08241"/>
    </source>
</evidence>
<dbReference type="PANTHER" id="PTHR43591:SF24">
    <property type="entry name" value="2-METHOXY-6-POLYPRENYL-1,4-BENZOQUINOL METHYLASE, MITOCHONDRIAL"/>
    <property type="match status" value="1"/>
</dbReference>
<dbReference type="GO" id="GO:0008757">
    <property type="term" value="F:S-adenosylmethionine-dependent methyltransferase activity"/>
    <property type="evidence" value="ECO:0007669"/>
    <property type="project" value="InterPro"/>
</dbReference>
<evidence type="ECO:0000313" key="5">
    <source>
        <dbReference type="EMBL" id="CAB4983540.1"/>
    </source>
</evidence>
<dbReference type="AlphaFoldDB" id="A0A6J7MQZ8"/>
<dbReference type="PANTHER" id="PTHR43591">
    <property type="entry name" value="METHYLTRANSFERASE"/>
    <property type="match status" value="1"/>
</dbReference>
<dbReference type="EMBL" id="CAEZZU010000064">
    <property type="protein sequence ID" value="CAB4776441.1"/>
    <property type="molecule type" value="Genomic_DNA"/>
</dbReference>
<dbReference type="CDD" id="cd02440">
    <property type="entry name" value="AdoMet_MTases"/>
    <property type="match status" value="1"/>
</dbReference>
<evidence type="ECO:0000313" key="2">
    <source>
        <dbReference type="EMBL" id="CAB4665334.1"/>
    </source>
</evidence>
<feature type="domain" description="Methyltransferase type 11" evidence="1">
    <location>
        <begin position="30"/>
        <end position="127"/>
    </location>
</feature>
<name>A0A6J7MQZ8_9ZZZZ</name>
<sequence>MEGSTPDSLLALHEAGYREVAARLSGALVLDVGCGVGDESVTLASEGRRLIGIDYSADTAILAAREWGATSNRGTQITTACMDGGSLGFADASFDSVCSSHIIEHFTDPERHVAEIARVCSDTGSVFVLTPNKPADFENPFHVYMFEKPQLFSMLRLFFEEVEVLGLVGDSEFQADFATRRASGDRILKLDFLNLRRFLPRKAYVWIYEHALPLVYRVLGSRVSGVGSGLDHTHLSISTEIDDKTPVLFAVAKRPRRPVQSEA</sequence>
<dbReference type="InterPro" id="IPR013216">
    <property type="entry name" value="Methyltransf_11"/>
</dbReference>
<dbReference type="Gene3D" id="3.40.50.150">
    <property type="entry name" value="Vaccinia Virus protein VP39"/>
    <property type="match status" value="1"/>
</dbReference>
<evidence type="ECO:0000313" key="3">
    <source>
        <dbReference type="EMBL" id="CAB4776441.1"/>
    </source>
</evidence>
<dbReference type="InterPro" id="IPR029063">
    <property type="entry name" value="SAM-dependent_MTases_sf"/>
</dbReference>